<accession>A0A975P1G6</accession>
<dbReference type="InterPro" id="IPR003018">
    <property type="entry name" value="GAF"/>
</dbReference>
<dbReference type="SMART" id="SM00267">
    <property type="entry name" value="GGDEF"/>
    <property type="match status" value="1"/>
</dbReference>
<dbReference type="CDD" id="cd01949">
    <property type="entry name" value="GGDEF"/>
    <property type="match status" value="1"/>
</dbReference>
<evidence type="ECO:0000313" key="4">
    <source>
        <dbReference type="EMBL" id="QWG24414.1"/>
    </source>
</evidence>
<dbReference type="FunFam" id="3.30.70.270:FF:000001">
    <property type="entry name" value="Diguanylate cyclase domain protein"/>
    <property type="match status" value="1"/>
</dbReference>
<name>A0A975P1G6_9BRAD</name>
<dbReference type="RefSeq" id="WP_215605158.1">
    <property type="nucleotide sequence ID" value="NZ_CP076136.1"/>
</dbReference>
<dbReference type="SUPFAM" id="SSF55781">
    <property type="entry name" value="GAF domain-like"/>
    <property type="match status" value="1"/>
</dbReference>
<dbReference type="InterPro" id="IPR043128">
    <property type="entry name" value="Rev_trsase/Diguanyl_cyclase"/>
</dbReference>
<dbReference type="AlphaFoldDB" id="A0A975P1G6"/>
<dbReference type="GO" id="GO:0052621">
    <property type="term" value="F:diguanylate cyclase activity"/>
    <property type="evidence" value="ECO:0007669"/>
    <property type="project" value="UniProtKB-EC"/>
</dbReference>
<evidence type="ECO:0000259" key="3">
    <source>
        <dbReference type="PROSITE" id="PS50887"/>
    </source>
</evidence>
<dbReference type="SMART" id="SM00065">
    <property type="entry name" value="GAF"/>
    <property type="match status" value="1"/>
</dbReference>
<dbReference type="InterPro" id="IPR029787">
    <property type="entry name" value="Nucleotide_cyclase"/>
</dbReference>
<protein>
    <recommendedName>
        <fullName evidence="1">diguanylate cyclase</fullName>
        <ecNumber evidence="1">2.7.7.65</ecNumber>
    </recommendedName>
</protein>
<dbReference type="InterPro" id="IPR000160">
    <property type="entry name" value="GGDEF_dom"/>
</dbReference>
<dbReference type="PANTHER" id="PTHR45138:SF9">
    <property type="entry name" value="DIGUANYLATE CYCLASE DGCM-RELATED"/>
    <property type="match status" value="1"/>
</dbReference>
<dbReference type="GO" id="GO:0005886">
    <property type="term" value="C:plasma membrane"/>
    <property type="evidence" value="ECO:0007669"/>
    <property type="project" value="TreeGrafter"/>
</dbReference>
<evidence type="ECO:0000256" key="1">
    <source>
        <dbReference type="ARBA" id="ARBA00012528"/>
    </source>
</evidence>
<comment type="catalytic activity">
    <reaction evidence="2">
        <text>2 GTP = 3',3'-c-di-GMP + 2 diphosphate</text>
        <dbReference type="Rhea" id="RHEA:24898"/>
        <dbReference type="ChEBI" id="CHEBI:33019"/>
        <dbReference type="ChEBI" id="CHEBI:37565"/>
        <dbReference type="ChEBI" id="CHEBI:58805"/>
        <dbReference type="EC" id="2.7.7.65"/>
    </reaction>
</comment>
<dbReference type="Gene3D" id="3.30.450.40">
    <property type="match status" value="1"/>
</dbReference>
<dbReference type="GO" id="GO:0043709">
    <property type="term" value="P:cell adhesion involved in single-species biofilm formation"/>
    <property type="evidence" value="ECO:0007669"/>
    <property type="project" value="TreeGrafter"/>
</dbReference>
<evidence type="ECO:0000256" key="2">
    <source>
        <dbReference type="ARBA" id="ARBA00034247"/>
    </source>
</evidence>
<dbReference type="EMBL" id="CP076136">
    <property type="protein sequence ID" value="QWG24414.1"/>
    <property type="molecule type" value="Genomic_DNA"/>
</dbReference>
<reference evidence="4 5" key="1">
    <citation type="submission" date="2021-06" db="EMBL/GenBank/DDBJ databases">
        <title>Bradyrhizobium sp. S2-11-4 Genome sequencing.</title>
        <authorList>
            <person name="Jin L."/>
        </authorList>
    </citation>
    <scope>NUCLEOTIDE SEQUENCE [LARGE SCALE GENOMIC DNA]</scope>
    <source>
        <strain evidence="4 5">S2-11-4</strain>
    </source>
</reference>
<evidence type="ECO:0000313" key="5">
    <source>
        <dbReference type="Proteomes" id="UP000676951"/>
    </source>
</evidence>
<sequence>MADQLADTDKVRERVDAYAAWVTQLRSGGSVPELHPDSSDPLARLAQELQLLADTLGRRERELRQLFDLVETVEQGVLVEDVLSRIFDGFAGLIPYERIGCAFLSGDGTHLTAYWVRSKLGAVQVSAGYSQPLAGSSLEQILLTGQPRILNDLEDYLRAKPESDSTRRIVLEGGRSSLTCPLIVDDRPIGFLFFTSREKNTYRDVHQTIFRQIANQISLVIDKSHLYQQMIERNRQLVEEGRKLEESASHDALTGVLNRGAIMRLAERAFADAAKTHKSVGMIMVDIDHFKRINDTLGHAAGDEALKEVTRRLTGALRQSDQLGRYGGEEFLIIIVDAAFETISKTAERLRQAIAVSPVDLGSEARSITASFGVAISGGATNSAQDVIAAADRALYAAKNGGRNRVVFDNPDLGIAAAR</sequence>
<dbReference type="PANTHER" id="PTHR45138">
    <property type="entry name" value="REGULATORY COMPONENTS OF SENSORY TRANSDUCTION SYSTEM"/>
    <property type="match status" value="1"/>
</dbReference>
<dbReference type="InterPro" id="IPR050469">
    <property type="entry name" value="Diguanylate_Cyclase"/>
</dbReference>
<dbReference type="PROSITE" id="PS50887">
    <property type="entry name" value="GGDEF"/>
    <property type="match status" value="1"/>
</dbReference>
<dbReference type="EC" id="2.7.7.65" evidence="1"/>
<proteinExistence type="predicted"/>
<dbReference type="SUPFAM" id="SSF55073">
    <property type="entry name" value="Nucleotide cyclase"/>
    <property type="match status" value="1"/>
</dbReference>
<dbReference type="NCBIfam" id="TIGR00254">
    <property type="entry name" value="GGDEF"/>
    <property type="match status" value="1"/>
</dbReference>
<dbReference type="InterPro" id="IPR029016">
    <property type="entry name" value="GAF-like_dom_sf"/>
</dbReference>
<gene>
    <name evidence="4" type="ORF">KMZ93_05770</name>
</gene>
<feature type="domain" description="GGDEF" evidence="3">
    <location>
        <begin position="278"/>
        <end position="411"/>
    </location>
</feature>
<keyword evidence="5" id="KW-1185">Reference proteome</keyword>
<dbReference type="Gene3D" id="3.30.70.270">
    <property type="match status" value="1"/>
</dbReference>
<organism evidence="4 5">
    <name type="scientific">Bradyrhizobium sediminis</name>
    <dbReference type="NCBI Taxonomy" id="2840469"/>
    <lineage>
        <taxon>Bacteria</taxon>
        <taxon>Pseudomonadati</taxon>
        <taxon>Pseudomonadota</taxon>
        <taxon>Alphaproteobacteria</taxon>
        <taxon>Hyphomicrobiales</taxon>
        <taxon>Nitrobacteraceae</taxon>
        <taxon>Bradyrhizobium</taxon>
    </lineage>
</organism>
<dbReference type="GO" id="GO:1902201">
    <property type="term" value="P:negative regulation of bacterial-type flagellum-dependent cell motility"/>
    <property type="evidence" value="ECO:0007669"/>
    <property type="project" value="TreeGrafter"/>
</dbReference>
<dbReference type="Pfam" id="PF13185">
    <property type="entry name" value="GAF_2"/>
    <property type="match status" value="1"/>
</dbReference>
<dbReference type="Proteomes" id="UP000676951">
    <property type="component" value="Chromosome"/>
</dbReference>
<dbReference type="Pfam" id="PF00990">
    <property type="entry name" value="GGDEF"/>
    <property type="match status" value="1"/>
</dbReference>